<dbReference type="GO" id="GO:0030600">
    <property type="term" value="F:feruloyl esterase activity"/>
    <property type="evidence" value="ECO:0007669"/>
    <property type="project" value="UniProtKB-ARBA"/>
</dbReference>
<evidence type="ECO:0000256" key="5">
    <source>
        <dbReference type="ARBA" id="ARBA00022801"/>
    </source>
</evidence>
<evidence type="ECO:0000256" key="7">
    <source>
        <dbReference type="ARBA" id="ARBA00023157"/>
    </source>
</evidence>
<accession>A0A2V5H850</accession>
<proteinExistence type="inferred from homology"/>
<keyword evidence="4 8" id="KW-0732">Signal</keyword>
<evidence type="ECO:0000256" key="3">
    <source>
        <dbReference type="ARBA" id="ARBA00022723"/>
    </source>
</evidence>
<gene>
    <name evidence="9" type="ORF">BO99DRAFT_382571</name>
</gene>
<evidence type="ECO:0000256" key="6">
    <source>
        <dbReference type="ARBA" id="ARBA00022837"/>
    </source>
</evidence>
<evidence type="ECO:0000313" key="10">
    <source>
        <dbReference type="Proteomes" id="UP000249829"/>
    </source>
</evidence>
<dbReference type="GO" id="GO:0046872">
    <property type="term" value="F:metal ion binding"/>
    <property type="evidence" value="ECO:0007669"/>
    <property type="project" value="UniProtKB-KW"/>
</dbReference>
<dbReference type="EC" id="3.1.1.-" evidence="8"/>
<sequence length="554" mass="60341">MEWFSFILFLLAIKVSFFTSLTAADCSPRQIHQPSIPGIEVVASMVFPVFDMEIDGLQVNPIKHRRVSVTFCNVSLTYTHPGWDDSINIKVWLPLSGWNKRLQGIGGDDFAGTRGDGATALAVAGGYAAVSSDLGHDAFAPSAREWALDDESGHVNVARLLDFSSVALSEMAILGKDIVQQFYGEVPKRSYWNGCAGGGRQGMMLAQRFPDAFDGILAGSPSLSWAHSMPASYWSNFAMRVLNTYPSPCVMNAIAAEVIKACDDRDGVVDGIITEPELCDFNVLFLVGKHVDCGDGVDVEITLDVVTLAQKMWQGMRDQYGVPLWHGFSRGSLWHGTECSSSEAVHSHNCSPTLWRVVIDWLSLFLAQDPDLDLYQLKVTYPEFIGLFRLSVAGYQSIISADSPDLHEFKKHGGKIIHWHGLNDEKVAPGGSKAYYAAVAERDPAVMDFYRYFEAPGVGHCGSGPGPAPSAMMAALTAWVEMGIAPDSLPAVSEGGSLSRIVCPYPLVVTYLGGDPDKPEAFGCWGSMGVPSDETSWPLYGEWSWDDVETVIWG</sequence>
<evidence type="ECO:0000256" key="1">
    <source>
        <dbReference type="ARBA" id="ARBA00006249"/>
    </source>
</evidence>
<dbReference type="PANTHER" id="PTHR33938">
    <property type="entry name" value="FERULOYL ESTERASE B-RELATED"/>
    <property type="match status" value="1"/>
</dbReference>
<reference evidence="9 10" key="1">
    <citation type="submission" date="2018-02" db="EMBL/GenBank/DDBJ databases">
        <title>The genomes of Aspergillus section Nigri reveals drivers in fungal speciation.</title>
        <authorList>
            <consortium name="DOE Joint Genome Institute"/>
            <person name="Vesth T.C."/>
            <person name="Nybo J."/>
            <person name="Theobald S."/>
            <person name="Brandl J."/>
            <person name="Frisvad J.C."/>
            <person name="Nielsen K.F."/>
            <person name="Lyhne E.K."/>
            <person name="Kogle M.E."/>
            <person name="Kuo A."/>
            <person name="Riley R."/>
            <person name="Clum A."/>
            <person name="Nolan M."/>
            <person name="Lipzen A."/>
            <person name="Salamov A."/>
            <person name="Henrissat B."/>
            <person name="Wiebenga A."/>
            <person name="De vries R.P."/>
            <person name="Grigoriev I.V."/>
            <person name="Mortensen U.H."/>
            <person name="Andersen M.R."/>
            <person name="Baker S.E."/>
        </authorList>
    </citation>
    <scope>NUCLEOTIDE SEQUENCE [LARGE SCALE GENOMIC DNA]</scope>
    <source>
        <strain evidence="9 10">CBS 115571</strain>
    </source>
</reference>
<dbReference type="Pfam" id="PF07519">
    <property type="entry name" value="Tannase"/>
    <property type="match status" value="1"/>
</dbReference>
<evidence type="ECO:0000256" key="8">
    <source>
        <dbReference type="RuleBase" id="RU361238"/>
    </source>
</evidence>
<protein>
    <recommendedName>
        <fullName evidence="8">Carboxylic ester hydrolase</fullName>
        <ecNumber evidence="8">3.1.1.-</ecNumber>
    </recommendedName>
</protein>
<comment type="similarity">
    <text evidence="1 8">Belongs to the tannase family.</text>
</comment>
<evidence type="ECO:0000313" key="9">
    <source>
        <dbReference type="EMBL" id="PYI20488.1"/>
    </source>
</evidence>
<keyword evidence="10" id="KW-1185">Reference proteome</keyword>
<dbReference type="SUPFAM" id="SSF53474">
    <property type="entry name" value="alpha/beta-Hydrolases"/>
    <property type="match status" value="1"/>
</dbReference>
<feature type="signal peptide" evidence="8">
    <location>
        <begin position="1"/>
        <end position="23"/>
    </location>
</feature>
<keyword evidence="7" id="KW-1015">Disulfide bond</keyword>
<dbReference type="EMBL" id="KZ825125">
    <property type="protein sequence ID" value="PYI20488.1"/>
    <property type="molecule type" value="Genomic_DNA"/>
</dbReference>
<keyword evidence="2" id="KW-0719">Serine esterase</keyword>
<evidence type="ECO:0000256" key="2">
    <source>
        <dbReference type="ARBA" id="ARBA00022487"/>
    </source>
</evidence>
<dbReference type="Proteomes" id="UP000249829">
    <property type="component" value="Unassembled WGS sequence"/>
</dbReference>
<keyword evidence="6" id="KW-0106">Calcium</keyword>
<keyword evidence="5 8" id="KW-0378">Hydrolase</keyword>
<dbReference type="OMA" id="IHAHVWV"/>
<name>A0A2V5H850_ASPV1</name>
<dbReference type="InterPro" id="IPR029058">
    <property type="entry name" value="AB_hydrolase_fold"/>
</dbReference>
<dbReference type="AlphaFoldDB" id="A0A2V5H850"/>
<evidence type="ECO:0000256" key="4">
    <source>
        <dbReference type="ARBA" id="ARBA00022729"/>
    </source>
</evidence>
<dbReference type="InterPro" id="IPR011118">
    <property type="entry name" value="Tannase/feruloyl_esterase"/>
</dbReference>
<organism evidence="9 10">
    <name type="scientific">Aspergillus violaceofuscus (strain CBS 115571)</name>
    <dbReference type="NCBI Taxonomy" id="1450538"/>
    <lineage>
        <taxon>Eukaryota</taxon>
        <taxon>Fungi</taxon>
        <taxon>Dikarya</taxon>
        <taxon>Ascomycota</taxon>
        <taxon>Pezizomycotina</taxon>
        <taxon>Eurotiomycetes</taxon>
        <taxon>Eurotiomycetidae</taxon>
        <taxon>Eurotiales</taxon>
        <taxon>Aspergillaceae</taxon>
        <taxon>Aspergillus</taxon>
    </lineage>
</organism>
<dbReference type="STRING" id="1450538.A0A2V5H850"/>
<dbReference type="PANTHER" id="PTHR33938:SF8">
    <property type="entry name" value="CARBOXYLIC ESTER HYDROLASE"/>
    <property type="match status" value="1"/>
</dbReference>
<feature type="chain" id="PRO_5015799427" description="Carboxylic ester hydrolase" evidence="8">
    <location>
        <begin position="24"/>
        <end position="554"/>
    </location>
</feature>
<keyword evidence="3" id="KW-0479">Metal-binding</keyword>